<dbReference type="EMBL" id="QKWP01001382">
    <property type="protein sequence ID" value="RIB09384.1"/>
    <property type="molecule type" value="Genomic_DNA"/>
</dbReference>
<accession>A0A397UGX9</accession>
<dbReference type="InterPro" id="IPR009071">
    <property type="entry name" value="HMG_box_dom"/>
</dbReference>
<gene>
    <name evidence="4" type="ORF">C2G38_2251410</name>
</gene>
<dbReference type="Pfam" id="PF00505">
    <property type="entry name" value="HMG_box"/>
    <property type="match status" value="1"/>
</dbReference>
<dbReference type="SMART" id="SM00398">
    <property type="entry name" value="HMG"/>
    <property type="match status" value="1"/>
</dbReference>
<dbReference type="STRING" id="44941.A0A397UGX9"/>
<comment type="caution">
    <text evidence="4">The sequence shown here is derived from an EMBL/GenBank/DDBJ whole genome shotgun (WGS) entry which is preliminary data.</text>
</comment>
<feature type="domain" description="HMG box" evidence="3">
    <location>
        <begin position="55"/>
        <end position="127"/>
    </location>
</feature>
<feature type="DNA-binding region" description="HMG box" evidence="1">
    <location>
        <begin position="55"/>
        <end position="127"/>
    </location>
</feature>
<evidence type="ECO:0000259" key="3">
    <source>
        <dbReference type="PROSITE" id="PS50118"/>
    </source>
</evidence>
<evidence type="ECO:0000256" key="1">
    <source>
        <dbReference type="PROSITE-ProRule" id="PRU00267"/>
    </source>
</evidence>
<keyword evidence="1" id="KW-0539">Nucleus</keyword>
<dbReference type="AlphaFoldDB" id="A0A397UGX9"/>
<evidence type="ECO:0000313" key="4">
    <source>
        <dbReference type="EMBL" id="RIB09384.1"/>
    </source>
</evidence>
<dbReference type="InterPro" id="IPR036910">
    <property type="entry name" value="HMG_box_dom_sf"/>
</dbReference>
<organism evidence="4 5">
    <name type="scientific">Gigaspora rosea</name>
    <dbReference type="NCBI Taxonomy" id="44941"/>
    <lineage>
        <taxon>Eukaryota</taxon>
        <taxon>Fungi</taxon>
        <taxon>Fungi incertae sedis</taxon>
        <taxon>Mucoromycota</taxon>
        <taxon>Glomeromycotina</taxon>
        <taxon>Glomeromycetes</taxon>
        <taxon>Diversisporales</taxon>
        <taxon>Gigasporaceae</taxon>
        <taxon>Gigaspora</taxon>
    </lineage>
</organism>
<keyword evidence="5" id="KW-1185">Reference proteome</keyword>
<dbReference type="SUPFAM" id="SSF47095">
    <property type="entry name" value="HMG-box"/>
    <property type="match status" value="1"/>
</dbReference>
<dbReference type="GO" id="GO:0003677">
    <property type="term" value="F:DNA binding"/>
    <property type="evidence" value="ECO:0007669"/>
    <property type="project" value="UniProtKB-UniRule"/>
</dbReference>
<proteinExistence type="predicted"/>
<dbReference type="PROSITE" id="PS50118">
    <property type="entry name" value="HMG_BOX_2"/>
    <property type="match status" value="1"/>
</dbReference>
<sequence length="191" mass="21993">MELQIIHETLSFSPTPSLQYDHDSLLTQQISKPPYHLSLSLDILLAPSRKSPTHLPRPQNSFVLFRKDYNARMRLLNGNNPETLRAGSISSNAKIEWNRQPAAVKNFFKVLAKEADKRHKKMFPHYKYQPKCKSKDNRSENEESASPINSESIEDTSQLVEIGSTLYIDDSINSDTDVVEKYFDIQAYYKD</sequence>
<dbReference type="GO" id="GO:0005634">
    <property type="term" value="C:nucleus"/>
    <property type="evidence" value="ECO:0007669"/>
    <property type="project" value="UniProtKB-UniRule"/>
</dbReference>
<evidence type="ECO:0000256" key="2">
    <source>
        <dbReference type="SAM" id="MobiDB-lite"/>
    </source>
</evidence>
<dbReference type="OrthoDB" id="6247875at2759"/>
<feature type="region of interest" description="Disordered" evidence="2">
    <location>
        <begin position="127"/>
        <end position="154"/>
    </location>
</feature>
<dbReference type="Proteomes" id="UP000266673">
    <property type="component" value="Unassembled WGS sequence"/>
</dbReference>
<dbReference type="Gene3D" id="1.10.30.10">
    <property type="entry name" value="High mobility group box domain"/>
    <property type="match status" value="1"/>
</dbReference>
<feature type="compositionally biased region" description="Polar residues" evidence="2">
    <location>
        <begin position="144"/>
        <end position="154"/>
    </location>
</feature>
<name>A0A397UGX9_9GLOM</name>
<protein>
    <recommendedName>
        <fullName evidence="3">HMG box domain-containing protein</fullName>
    </recommendedName>
</protein>
<evidence type="ECO:0000313" key="5">
    <source>
        <dbReference type="Proteomes" id="UP000266673"/>
    </source>
</evidence>
<reference evidence="4 5" key="1">
    <citation type="submission" date="2018-06" db="EMBL/GenBank/DDBJ databases">
        <title>Comparative genomics reveals the genomic features of Rhizophagus irregularis, R. cerebriforme, R. diaphanum and Gigaspora rosea, and their symbiotic lifestyle signature.</title>
        <authorList>
            <person name="Morin E."/>
            <person name="San Clemente H."/>
            <person name="Chen E.C.H."/>
            <person name="De La Providencia I."/>
            <person name="Hainaut M."/>
            <person name="Kuo A."/>
            <person name="Kohler A."/>
            <person name="Murat C."/>
            <person name="Tang N."/>
            <person name="Roy S."/>
            <person name="Loubradou J."/>
            <person name="Henrissat B."/>
            <person name="Grigoriev I.V."/>
            <person name="Corradi N."/>
            <person name="Roux C."/>
            <person name="Martin F.M."/>
        </authorList>
    </citation>
    <scope>NUCLEOTIDE SEQUENCE [LARGE SCALE GENOMIC DNA]</scope>
    <source>
        <strain evidence="4 5">DAOM 194757</strain>
    </source>
</reference>
<keyword evidence="1" id="KW-0238">DNA-binding</keyword>
<dbReference type="CDD" id="cd01389">
    <property type="entry name" value="HMG-box_ROX1-like"/>
    <property type="match status" value="1"/>
</dbReference>